<evidence type="ECO:0000313" key="8">
    <source>
        <dbReference type="EMBL" id="GJN64222.1"/>
    </source>
</evidence>
<dbReference type="SUPFAM" id="SSF46785">
    <property type="entry name" value="Winged helix' DNA-binding domain"/>
    <property type="match status" value="1"/>
</dbReference>
<dbReference type="InterPro" id="IPR011711">
    <property type="entry name" value="GntR_C"/>
</dbReference>
<evidence type="ECO:0000256" key="3">
    <source>
        <dbReference type="ARBA" id="ARBA00023015"/>
    </source>
</evidence>
<name>A0AA37IXR6_9FIRM</name>
<dbReference type="InterPro" id="IPR045851">
    <property type="entry name" value="AMP-bd_C_sf"/>
</dbReference>
<dbReference type="SMART" id="SM00895">
    <property type="entry name" value="FCD"/>
    <property type="match status" value="1"/>
</dbReference>
<dbReference type="InterPro" id="IPR008920">
    <property type="entry name" value="TF_FadR/GntR_C"/>
</dbReference>
<dbReference type="Gene3D" id="1.10.10.10">
    <property type="entry name" value="Winged helix-like DNA-binding domain superfamily/Winged helix DNA-binding domain"/>
    <property type="match status" value="1"/>
</dbReference>
<dbReference type="Gene3D" id="3.30.300.30">
    <property type="match status" value="1"/>
</dbReference>
<evidence type="ECO:0000313" key="9">
    <source>
        <dbReference type="Proteomes" id="UP001055185"/>
    </source>
</evidence>
<dbReference type="Proteomes" id="UP001055185">
    <property type="component" value="Unassembled WGS sequence"/>
</dbReference>
<dbReference type="Gene3D" id="3.40.50.12780">
    <property type="entry name" value="N-terminal domain of ligase-like"/>
    <property type="match status" value="1"/>
</dbReference>
<dbReference type="PROSITE" id="PS50949">
    <property type="entry name" value="HTH_GNTR"/>
    <property type="match status" value="1"/>
</dbReference>
<dbReference type="Pfam" id="PF00501">
    <property type="entry name" value="AMP-binding"/>
    <property type="match status" value="1"/>
</dbReference>
<keyword evidence="3" id="KW-0805">Transcription regulation</keyword>
<dbReference type="AlphaFoldDB" id="A0AA37IXR6"/>
<sequence length="705" mass="78114">MAIKKVVKSSVSQQVFDQLREQILAGDWKPGDKLPSENELAAQFGVSRVTVRNALQKLSGLGLLETHFGEGSFVRGAGTEAALNQLVPLLYLGRETLRDILTFRRMVEGPICEIACRRATDGEIAQLRELLGQMERAGGDLAAFAQADSAFHCALARLTRSKMMQQIYQIIDDAMQSACRQNVRRQNAAAALRWYHEILDAFDARDSARARQAMEQALAQTYWISTMYQNLLNMESAYPDRVAIRYYDEEAKSVREVLYRDYAADIRRMVGWLRRTLPGVEGRHVGLLARSGYPYAVALFGCILAGAVAVPLNTEKSWPALRDELSRADVTALLTDGSYAAREPDLARWEGPLLDMNAFAGCTELAELAECPDPGALALILFTSDTTGRSKGVMLSQKNLFAPMRLFTEPFETFPAQMGWPEGYQPSSFTVLPLFHIAALTSLVSWSIAGNAVNFCSDLRRFYRDLQAMPSDVMAVVPTLLKSIHHDVMRGKAARLGKLRVFTCGAATYDPQMLADLIAKGFTIIQTYGLTETVGDGGWNSAQDAAHLPSVGLRDPDMEYRLEDGELCMKGDAVMMGYYKEPEKTAAVLKEGWFHTGDLARIDPDGYIYLTGRKNNLMVLPSGEKVSPEELETLLGRCSAVREVLVGQKGGRICARISCRDAVRDTVRAFVTETNRTLPLYKRVTAVEFTDQPLPRNALGKLQRG</sequence>
<dbReference type="GO" id="GO:0003677">
    <property type="term" value="F:DNA binding"/>
    <property type="evidence" value="ECO:0007669"/>
    <property type="project" value="UniProtKB-KW"/>
</dbReference>
<dbReference type="PRINTS" id="PR00035">
    <property type="entry name" value="HTHGNTR"/>
</dbReference>
<dbReference type="GO" id="GO:0004467">
    <property type="term" value="F:long-chain fatty acid-CoA ligase activity"/>
    <property type="evidence" value="ECO:0007669"/>
    <property type="project" value="UniProtKB-EC"/>
</dbReference>
<dbReference type="InterPro" id="IPR000524">
    <property type="entry name" value="Tscrpt_reg_HTH_GntR"/>
</dbReference>
<dbReference type="GO" id="GO:0005524">
    <property type="term" value="F:ATP binding"/>
    <property type="evidence" value="ECO:0007669"/>
    <property type="project" value="UniProtKB-KW"/>
</dbReference>
<dbReference type="RefSeq" id="WP_238316455.1">
    <property type="nucleotide sequence ID" value="NZ_BQKV01000027.1"/>
</dbReference>
<reference evidence="8" key="1">
    <citation type="journal article" date="2022" name="Int. J. Syst. Evol. Microbiol.">
        <title>Genome-based, phenotypic and chemotaxonomic classification of Faecalibacterium strains: proposal of three novel species Faecalibacterium duncaniae sp. nov., Faecalibacterium hattorii sp. nov. and Faecalibacterium gallinarum sp. nov. .</title>
        <authorList>
            <person name="Sakamoto M."/>
            <person name="Sakurai N."/>
            <person name="Tanno H."/>
            <person name="Iino T."/>
            <person name="Ohkuma M."/>
            <person name="Endo A."/>
        </authorList>
    </citation>
    <scope>NUCLEOTIDE SEQUENCE</scope>
    <source>
        <strain evidence="8">JCM 17207</strain>
    </source>
</reference>
<evidence type="ECO:0000256" key="1">
    <source>
        <dbReference type="ARBA" id="ARBA00022741"/>
    </source>
</evidence>
<keyword evidence="5" id="KW-0804">Transcription</keyword>
<proteinExistence type="predicted"/>
<dbReference type="PANTHER" id="PTHR43272:SF33">
    <property type="entry name" value="AMP-BINDING DOMAIN-CONTAINING PROTEIN-RELATED"/>
    <property type="match status" value="1"/>
</dbReference>
<protein>
    <recommendedName>
        <fullName evidence="7">HTH gntR-type domain-containing protein</fullName>
    </recommendedName>
</protein>
<gene>
    <name evidence="8" type="ORF">JCM17207_08470</name>
</gene>
<dbReference type="SUPFAM" id="SSF56801">
    <property type="entry name" value="Acetyl-CoA synthetase-like"/>
    <property type="match status" value="1"/>
</dbReference>
<dbReference type="SMART" id="SM00345">
    <property type="entry name" value="HTH_GNTR"/>
    <property type="match status" value="1"/>
</dbReference>
<keyword evidence="1" id="KW-0547">Nucleotide-binding</keyword>
<evidence type="ECO:0000259" key="7">
    <source>
        <dbReference type="PROSITE" id="PS50949"/>
    </source>
</evidence>
<dbReference type="CDD" id="cd07377">
    <property type="entry name" value="WHTH_GntR"/>
    <property type="match status" value="1"/>
</dbReference>
<evidence type="ECO:0000256" key="2">
    <source>
        <dbReference type="ARBA" id="ARBA00022840"/>
    </source>
</evidence>
<keyword evidence="2" id="KW-0067">ATP-binding</keyword>
<comment type="caution">
    <text evidence="8">The sequence shown here is derived from an EMBL/GenBank/DDBJ whole genome shotgun (WGS) entry which is preliminary data.</text>
</comment>
<dbReference type="GO" id="GO:0016020">
    <property type="term" value="C:membrane"/>
    <property type="evidence" value="ECO:0007669"/>
    <property type="project" value="TreeGrafter"/>
</dbReference>
<comment type="catalytic activity">
    <reaction evidence="6">
        <text>a long-chain fatty acid + ATP + CoA = a long-chain fatty acyl-CoA + AMP + diphosphate</text>
        <dbReference type="Rhea" id="RHEA:15421"/>
        <dbReference type="ChEBI" id="CHEBI:30616"/>
        <dbReference type="ChEBI" id="CHEBI:33019"/>
        <dbReference type="ChEBI" id="CHEBI:57287"/>
        <dbReference type="ChEBI" id="CHEBI:57560"/>
        <dbReference type="ChEBI" id="CHEBI:83139"/>
        <dbReference type="ChEBI" id="CHEBI:456215"/>
        <dbReference type="EC" id="6.2.1.3"/>
    </reaction>
    <physiologicalReaction direction="left-to-right" evidence="6">
        <dbReference type="Rhea" id="RHEA:15422"/>
    </physiologicalReaction>
</comment>
<dbReference type="Gene3D" id="1.20.120.530">
    <property type="entry name" value="GntR ligand-binding domain-like"/>
    <property type="match status" value="1"/>
</dbReference>
<dbReference type="PANTHER" id="PTHR43272">
    <property type="entry name" value="LONG-CHAIN-FATTY-ACID--COA LIGASE"/>
    <property type="match status" value="1"/>
</dbReference>
<dbReference type="InterPro" id="IPR000873">
    <property type="entry name" value="AMP-dep_synth/lig_dom"/>
</dbReference>
<dbReference type="Pfam" id="PF00392">
    <property type="entry name" value="GntR"/>
    <property type="match status" value="1"/>
</dbReference>
<dbReference type="InterPro" id="IPR036390">
    <property type="entry name" value="WH_DNA-bd_sf"/>
</dbReference>
<keyword evidence="9" id="KW-1185">Reference proteome</keyword>
<organism evidence="8 9">
    <name type="scientific">Faecalibacterium gallinarum</name>
    <dbReference type="NCBI Taxonomy" id="2903556"/>
    <lineage>
        <taxon>Bacteria</taxon>
        <taxon>Bacillati</taxon>
        <taxon>Bacillota</taxon>
        <taxon>Clostridia</taxon>
        <taxon>Eubacteriales</taxon>
        <taxon>Oscillospiraceae</taxon>
        <taxon>Faecalibacterium</taxon>
    </lineage>
</organism>
<evidence type="ECO:0000256" key="5">
    <source>
        <dbReference type="ARBA" id="ARBA00023163"/>
    </source>
</evidence>
<dbReference type="InterPro" id="IPR042099">
    <property type="entry name" value="ANL_N_sf"/>
</dbReference>
<dbReference type="EMBL" id="BQKV01000027">
    <property type="protein sequence ID" value="GJN64222.1"/>
    <property type="molecule type" value="Genomic_DNA"/>
</dbReference>
<evidence type="ECO:0000256" key="6">
    <source>
        <dbReference type="ARBA" id="ARBA00024484"/>
    </source>
</evidence>
<feature type="domain" description="HTH gntR-type" evidence="7">
    <location>
        <begin position="9"/>
        <end position="77"/>
    </location>
</feature>
<dbReference type="SUPFAM" id="SSF48008">
    <property type="entry name" value="GntR ligand-binding domain-like"/>
    <property type="match status" value="1"/>
</dbReference>
<accession>A0AA37IXR6</accession>
<evidence type="ECO:0000256" key="4">
    <source>
        <dbReference type="ARBA" id="ARBA00023125"/>
    </source>
</evidence>
<keyword evidence="4" id="KW-0238">DNA-binding</keyword>
<dbReference type="Pfam" id="PF07729">
    <property type="entry name" value="FCD"/>
    <property type="match status" value="1"/>
</dbReference>
<dbReference type="GO" id="GO:0003700">
    <property type="term" value="F:DNA-binding transcription factor activity"/>
    <property type="evidence" value="ECO:0007669"/>
    <property type="project" value="InterPro"/>
</dbReference>
<dbReference type="InterPro" id="IPR036388">
    <property type="entry name" value="WH-like_DNA-bd_sf"/>
</dbReference>